<protein>
    <submittedName>
        <fullName evidence="1">Uncharacterized protein</fullName>
    </submittedName>
</protein>
<evidence type="ECO:0000313" key="1">
    <source>
        <dbReference type="EMBL" id="SQI22002.1"/>
    </source>
</evidence>
<sequence length="65" mass="8232">MISLNHHLLAILLLFFSFSDVYKEEKKYDRLCFDDMKKSKLYQKGCRFFRREKQEFWYNFHGVRW</sequence>
<gene>
    <name evidence="1" type="ORF">NCTC7307_01368</name>
    <name evidence="2" type="ORF">NCTC8297_01505</name>
</gene>
<evidence type="ECO:0000313" key="2">
    <source>
        <dbReference type="EMBL" id="SUG46292.1"/>
    </source>
</evidence>
<dbReference type="AlphaFoldDB" id="A0A2X4TJV2"/>
<dbReference type="EMBL" id="LS483466">
    <property type="protein sequence ID" value="SQI22002.1"/>
    <property type="molecule type" value="Genomic_DNA"/>
</dbReference>
<proteinExistence type="predicted"/>
<dbReference type="Proteomes" id="UP000254741">
    <property type="component" value="Unassembled WGS sequence"/>
</dbReference>
<keyword evidence="3" id="KW-1185">Reference proteome</keyword>
<evidence type="ECO:0000313" key="3">
    <source>
        <dbReference type="Proteomes" id="UP000248731"/>
    </source>
</evidence>
<evidence type="ECO:0000313" key="4">
    <source>
        <dbReference type="Proteomes" id="UP000254741"/>
    </source>
</evidence>
<dbReference type="InterPro" id="IPR010351">
    <property type="entry name" value="DUF943"/>
</dbReference>
<reference evidence="3 4" key="1">
    <citation type="submission" date="2018-06" db="EMBL/GenBank/DDBJ databases">
        <authorList>
            <consortium name="Pathogen Informatics"/>
            <person name="Doyle S."/>
        </authorList>
    </citation>
    <scope>NUCLEOTIDE SEQUENCE [LARGE SCALE GENOMIC DNA]</scope>
    <source>
        <strain evidence="1 3">NCTC7307</strain>
        <strain evidence="2 4">NCTC8297</strain>
    </source>
</reference>
<organism evidence="1 3">
    <name type="scientific">Salmonella enterica subsp. arizonae</name>
    <dbReference type="NCBI Taxonomy" id="59203"/>
    <lineage>
        <taxon>Bacteria</taxon>
        <taxon>Pseudomonadati</taxon>
        <taxon>Pseudomonadota</taxon>
        <taxon>Gammaproteobacteria</taxon>
        <taxon>Enterobacterales</taxon>
        <taxon>Enterobacteriaceae</taxon>
        <taxon>Salmonella</taxon>
    </lineage>
</organism>
<accession>A0A2X4TJV2</accession>
<dbReference type="EMBL" id="UGXG01000002">
    <property type="protein sequence ID" value="SUG46292.1"/>
    <property type="molecule type" value="Genomic_DNA"/>
</dbReference>
<dbReference type="Pfam" id="PF06092">
    <property type="entry name" value="DUF943"/>
    <property type="match status" value="1"/>
</dbReference>
<dbReference type="Proteomes" id="UP000248731">
    <property type="component" value="Chromosome 1"/>
</dbReference>
<name>A0A2X4TJV2_SALER</name>